<dbReference type="Gene3D" id="2.170.270.10">
    <property type="entry name" value="SET domain"/>
    <property type="match status" value="1"/>
</dbReference>
<name>A0AAW1NH49_SAPOF</name>
<proteinExistence type="predicted"/>
<keyword evidence="4" id="KW-1185">Reference proteome</keyword>
<organism evidence="3 4">
    <name type="scientific">Saponaria officinalis</name>
    <name type="common">Common soapwort</name>
    <name type="synonym">Lychnis saponaria</name>
    <dbReference type="NCBI Taxonomy" id="3572"/>
    <lineage>
        <taxon>Eukaryota</taxon>
        <taxon>Viridiplantae</taxon>
        <taxon>Streptophyta</taxon>
        <taxon>Embryophyta</taxon>
        <taxon>Tracheophyta</taxon>
        <taxon>Spermatophyta</taxon>
        <taxon>Magnoliopsida</taxon>
        <taxon>eudicotyledons</taxon>
        <taxon>Gunneridae</taxon>
        <taxon>Pentapetalae</taxon>
        <taxon>Caryophyllales</taxon>
        <taxon>Caryophyllaceae</taxon>
        <taxon>Caryophylleae</taxon>
        <taxon>Saponaria</taxon>
    </lineage>
</organism>
<comment type="caution">
    <text evidence="3">The sequence shown here is derived from an EMBL/GenBank/DDBJ whole genome shotgun (WGS) entry which is preliminary data.</text>
</comment>
<evidence type="ECO:0000259" key="2">
    <source>
        <dbReference type="PROSITE" id="PS50280"/>
    </source>
</evidence>
<dbReference type="SUPFAM" id="SSF82199">
    <property type="entry name" value="SET domain"/>
    <property type="match status" value="1"/>
</dbReference>
<dbReference type="EMBL" id="JBDFQZ010000001">
    <property type="protein sequence ID" value="KAK9757783.1"/>
    <property type="molecule type" value="Genomic_DNA"/>
</dbReference>
<evidence type="ECO:0000256" key="1">
    <source>
        <dbReference type="SAM" id="MobiDB-lite"/>
    </source>
</evidence>
<protein>
    <recommendedName>
        <fullName evidence="2">SET domain-containing protein</fullName>
    </recommendedName>
</protein>
<dbReference type="InterPro" id="IPR044238">
    <property type="entry name" value="ASHR2-like"/>
</dbReference>
<dbReference type="CDD" id="cd20071">
    <property type="entry name" value="SET_SMYD"/>
    <property type="match status" value="1"/>
</dbReference>
<accession>A0AAW1NH49</accession>
<dbReference type="Gene3D" id="6.10.140.2220">
    <property type="match status" value="1"/>
</dbReference>
<dbReference type="Proteomes" id="UP001443914">
    <property type="component" value="Unassembled WGS sequence"/>
</dbReference>
<dbReference type="Pfam" id="PF00856">
    <property type="entry name" value="SET"/>
    <property type="match status" value="1"/>
</dbReference>
<feature type="compositionally biased region" description="Acidic residues" evidence="1">
    <location>
        <begin position="318"/>
        <end position="351"/>
    </location>
</feature>
<dbReference type="Gene3D" id="1.10.220.160">
    <property type="match status" value="1"/>
</dbReference>
<reference evidence="3 4" key="1">
    <citation type="submission" date="2024-03" db="EMBL/GenBank/DDBJ databases">
        <title>WGS assembly of Saponaria officinalis var. Norfolk2.</title>
        <authorList>
            <person name="Jenkins J."/>
            <person name="Shu S."/>
            <person name="Grimwood J."/>
            <person name="Barry K."/>
            <person name="Goodstein D."/>
            <person name="Schmutz J."/>
            <person name="Leebens-Mack J."/>
            <person name="Osbourn A."/>
        </authorList>
    </citation>
    <scope>NUCLEOTIDE SEQUENCE [LARGE SCALE GENOMIC DNA]</scope>
    <source>
        <strain evidence="4">cv. Norfolk2</strain>
        <strain evidence="3">JIC</strain>
        <tissue evidence="3">Leaf</tissue>
    </source>
</reference>
<gene>
    <name evidence="3" type="ORF">RND81_01G185600</name>
</gene>
<dbReference type="InterPro" id="IPR001214">
    <property type="entry name" value="SET_dom"/>
</dbReference>
<dbReference type="PANTHER" id="PTHR47420">
    <property type="entry name" value="HISTONE-LYSINE N-METHYLTRANSFERASE ASHR2"/>
    <property type="match status" value="1"/>
</dbReference>
<dbReference type="EMBL" id="JBDFQZ010000001">
    <property type="protein sequence ID" value="KAK9757784.1"/>
    <property type="molecule type" value="Genomic_DNA"/>
</dbReference>
<dbReference type="AlphaFoldDB" id="A0AAW1NH49"/>
<dbReference type="PANTHER" id="PTHR47420:SF3">
    <property type="entry name" value="HISTONE-LYSINE N-METHYLTRANSFERASE ASHR2"/>
    <property type="match status" value="1"/>
</dbReference>
<feature type="region of interest" description="Disordered" evidence="1">
    <location>
        <begin position="315"/>
        <end position="351"/>
    </location>
</feature>
<evidence type="ECO:0000313" key="4">
    <source>
        <dbReference type="Proteomes" id="UP001443914"/>
    </source>
</evidence>
<evidence type="ECO:0000313" key="3">
    <source>
        <dbReference type="EMBL" id="KAK9757783.1"/>
    </source>
</evidence>
<dbReference type="InterPro" id="IPR046341">
    <property type="entry name" value="SET_dom_sf"/>
</dbReference>
<feature type="domain" description="SET" evidence="2">
    <location>
        <begin position="12"/>
        <end position="281"/>
    </location>
</feature>
<sequence>MVDVQNQMAVPNALSLANLEGKGRGLMASRPLKGGEIVLRDSPILTYSAYPLKRREQESVSSYKTYCVQCCKTLIQGGPTTTTLTCPSCCHPDDGIFCNAKCHSLAISLTHSPWACQALRYLRNCHVLVDQQSDERQVQARYLVAAYNLAMYSPSAFQTLLSLDGNGSQGGEMDSAVFLHSFISLLPFPQGFSTPSVEMTASLLSKDRCNAFGLMEPFSEHGGRSVRAYAIYANGSFFNHDCLPNACRFDYIDNGTNGNTDMIIRMIHDVPQGQEICLSYFQVNLTYPVRQKRLLDDYGFACVCDRCKVEANWSHQDDEGEDKTMDDDEEEMVGSDEENDQIEVEGEDENDDDFPHAYFFVKFVCDRENCGGTLAPLPPMNGNPPDIMECNVCGNLKREEL</sequence>
<dbReference type="PROSITE" id="PS50280">
    <property type="entry name" value="SET"/>
    <property type="match status" value="1"/>
</dbReference>
<dbReference type="SMART" id="SM00317">
    <property type="entry name" value="SET"/>
    <property type="match status" value="1"/>
</dbReference>